<dbReference type="GO" id="GO:0016829">
    <property type="term" value="F:lyase activity"/>
    <property type="evidence" value="ECO:0007669"/>
    <property type="project" value="UniProtKB-KW"/>
</dbReference>
<keyword evidence="1" id="KW-0456">Lyase</keyword>
<evidence type="ECO:0000313" key="2">
    <source>
        <dbReference type="Proteomes" id="UP001164963"/>
    </source>
</evidence>
<dbReference type="InterPro" id="IPR039556">
    <property type="entry name" value="ICL/PEPM"/>
</dbReference>
<dbReference type="RefSeq" id="WP_265541961.1">
    <property type="nucleotide sequence ID" value="NZ_CP098740.1"/>
</dbReference>
<name>A0ABY6PR91_9ACTN</name>
<dbReference type="EMBL" id="CP098740">
    <property type="protein sequence ID" value="UZK54770.1"/>
    <property type="molecule type" value="Genomic_DNA"/>
</dbReference>
<dbReference type="Gene3D" id="3.20.20.60">
    <property type="entry name" value="Phosphoenolpyruvate-binding domains"/>
    <property type="match status" value="1"/>
</dbReference>
<dbReference type="Proteomes" id="UP001164963">
    <property type="component" value="Chromosome"/>
</dbReference>
<protein>
    <submittedName>
        <fullName evidence="1">Isocitrate lyase/phosphoenolpyruvate mutase family protein</fullName>
    </submittedName>
</protein>
<dbReference type="PANTHER" id="PTHR42905:SF16">
    <property type="entry name" value="CARBOXYPHOSPHONOENOLPYRUVATE PHOSPHONOMUTASE-LIKE PROTEIN (AFU_ORTHOLOGUE AFUA_5G07230)"/>
    <property type="match status" value="1"/>
</dbReference>
<sequence>MTASGLRALHHGRAPGDPLVLPGPWDAASARALADAGFPALALPSAGVAASLGYEDGETPADEMFAAVARIARAVPVPVSADIEAGYGLPPAELVERLLAAGAVGCNLEDTVDGVLLDAGRQADRLAAVRAAAGDALFVNARIDTYVTGVPDGVDPAAETLRRARLYAAAGADCLYPILAPPEVFGPLADALPGLPLNALAVPDGPGPRRLGELGATRITFGPGLQRRAMAAVREIAAGL</sequence>
<reference evidence="1" key="1">
    <citation type="journal article" date="2022" name="Front. Microbiol.">
        <title>Mirubactin C rescues the lethal effect of cell wall biosynthesis mutations in Bacillus subtilis.</title>
        <authorList>
            <person name="Kepplinger B."/>
            <person name="Wen X."/>
            <person name="Tyler A.R."/>
            <person name="Kim B.Y."/>
            <person name="Brown J."/>
            <person name="Banks P."/>
            <person name="Dashti Y."/>
            <person name="Mackenzie E.S."/>
            <person name="Wills C."/>
            <person name="Kawai Y."/>
            <person name="Waldron K.J."/>
            <person name="Allenby N.E.E."/>
            <person name="Wu L.J."/>
            <person name="Hall M.J."/>
            <person name="Errington J."/>
        </authorList>
    </citation>
    <scope>NUCLEOTIDE SEQUENCE</scope>
    <source>
        <strain evidence="1">MDA8-470</strain>
    </source>
</reference>
<evidence type="ECO:0000313" key="1">
    <source>
        <dbReference type="EMBL" id="UZK54770.1"/>
    </source>
</evidence>
<dbReference type="InterPro" id="IPR040442">
    <property type="entry name" value="Pyrv_kinase-like_dom_sf"/>
</dbReference>
<dbReference type="CDD" id="cd00377">
    <property type="entry name" value="ICL_PEPM"/>
    <property type="match status" value="1"/>
</dbReference>
<dbReference type="InterPro" id="IPR015813">
    <property type="entry name" value="Pyrv/PenolPyrv_kinase-like_dom"/>
</dbReference>
<accession>A0ABY6PR91</accession>
<dbReference type="Pfam" id="PF13714">
    <property type="entry name" value="PEP_mutase"/>
    <property type="match status" value="1"/>
</dbReference>
<proteinExistence type="predicted"/>
<gene>
    <name evidence="1" type="ORF">NEH16_12060</name>
</gene>
<keyword evidence="2" id="KW-1185">Reference proteome</keyword>
<dbReference type="SUPFAM" id="SSF51621">
    <property type="entry name" value="Phosphoenolpyruvate/pyruvate domain"/>
    <property type="match status" value="1"/>
</dbReference>
<dbReference type="PANTHER" id="PTHR42905">
    <property type="entry name" value="PHOSPHOENOLPYRUVATE CARBOXYLASE"/>
    <property type="match status" value="1"/>
</dbReference>
<organism evidence="1 2">
    <name type="scientific">Streptomyces drozdowiczii</name>
    <dbReference type="NCBI Taxonomy" id="202862"/>
    <lineage>
        <taxon>Bacteria</taxon>
        <taxon>Bacillati</taxon>
        <taxon>Actinomycetota</taxon>
        <taxon>Actinomycetes</taxon>
        <taxon>Kitasatosporales</taxon>
        <taxon>Streptomycetaceae</taxon>
        <taxon>Streptomyces</taxon>
    </lineage>
</organism>